<gene>
    <name evidence="1" type="ORF">O0535_15210</name>
</gene>
<protein>
    <submittedName>
        <fullName evidence="1">Uncharacterized protein</fullName>
    </submittedName>
</protein>
<evidence type="ECO:0000313" key="2">
    <source>
        <dbReference type="Proteomes" id="UP001067708"/>
    </source>
</evidence>
<comment type="caution">
    <text evidence="1">The sequence shown here is derived from an EMBL/GenBank/DDBJ whole genome shotgun (WGS) entry which is preliminary data.</text>
</comment>
<dbReference type="Proteomes" id="UP001067708">
    <property type="component" value="Unassembled WGS sequence"/>
</dbReference>
<dbReference type="RefSeq" id="WP_258417783.1">
    <property type="nucleotide sequence ID" value="NZ_JAPTNG010000011.1"/>
</dbReference>
<name>A0ABT4HZ51_9BACL</name>
<reference evidence="1" key="1">
    <citation type="submission" date="2022-09" db="EMBL/GenBank/DDBJ databases">
        <title>Genome analysis and characterization of larvicidal activity of Brevibacillus strains.</title>
        <authorList>
            <person name="Patrusheva E.V."/>
            <person name="Izotova A.O."/>
            <person name="Toshchakov S.V."/>
            <person name="Sineoky S.P."/>
        </authorList>
    </citation>
    <scope>NUCLEOTIDE SEQUENCE</scope>
    <source>
        <strain evidence="1">VKPM_B-13244</strain>
    </source>
</reference>
<evidence type="ECO:0000313" key="1">
    <source>
        <dbReference type="EMBL" id="MCZ0832092.1"/>
    </source>
</evidence>
<accession>A0ABT4HZ51</accession>
<keyword evidence="2" id="KW-1185">Reference proteome</keyword>
<organism evidence="1 2">
    <name type="scientific">Brevibacillus halotolerans</name>
    <dbReference type="NCBI Taxonomy" id="1507437"/>
    <lineage>
        <taxon>Bacteria</taxon>
        <taxon>Bacillati</taxon>
        <taxon>Bacillota</taxon>
        <taxon>Bacilli</taxon>
        <taxon>Bacillales</taxon>
        <taxon>Paenibacillaceae</taxon>
        <taxon>Brevibacillus</taxon>
    </lineage>
</organism>
<dbReference type="EMBL" id="JAPTNG010000011">
    <property type="protein sequence ID" value="MCZ0832092.1"/>
    <property type="molecule type" value="Genomic_DNA"/>
</dbReference>
<sequence length="72" mass="7663">MGTTSISHVDLTPGTGNVTYSITAHIVGGGSATVIGGDHLYWSFIIVISAFKQPLNPKRLFAFLFTYFKGAA</sequence>
<proteinExistence type="predicted"/>